<dbReference type="Pfam" id="PF18803">
    <property type="entry name" value="CxC2"/>
    <property type="match status" value="1"/>
</dbReference>
<accession>A0A1Y2I687</accession>
<evidence type="ECO:0000256" key="1">
    <source>
        <dbReference type="SAM" id="MobiDB-lite"/>
    </source>
</evidence>
<feature type="domain" description="CxC2-like cysteine cluster KDZ transposase-associated" evidence="2">
    <location>
        <begin position="227"/>
        <end position="334"/>
    </location>
</feature>
<keyword evidence="4" id="KW-1185">Reference proteome</keyword>
<proteinExistence type="predicted"/>
<evidence type="ECO:0000313" key="4">
    <source>
        <dbReference type="Proteomes" id="UP000193067"/>
    </source>
</evidence>
<evidence type="ECO:0000313" key="3">
    <source>
        <dbReference type="EMBL" id="OSC96667.1"/>
    </source>
</evidence>
<dbReference type="InterPro" id="IPR041457">
    <property type="entry name" value="CxC2_KDZ-assoc"/>
</dbReference>
<feature type="region of interest" description="Disordered" evidence="1">
    <location>
        <begin position="84"/>
        <end position="110"/>
    </location>
</feature>
<evidence type="ECO:0000259" key="2">
    <source>
        <dbReference type="Pfam" id="PF18803"/>
    </source>
</evidence>
<name>A0A1Y2I687_TRAC3</name>
<feature type="region of interest" description="Disordered" evidence="1">
    <location>
        <begin position="32"/>
        <end position="62"/>
    </location>
</feature>
<dbReference type="STRING" id="1353009.A0A1Y2I687"/>
<protein>
    <recommendedName>
        <fullName evidence="2">CxC2-like cysteine cluster KDZ transposase-associated domain-containing protein</fullName>
    </recommendedName>
</protein>
<dbReference type="CDD" id="cd19757">
    <property type="entry name" value="Bbox1"/>
    <property type="match status" value="1"/>
</dbReference>
<organism evidence="3 4">
    <name type="scientific">Trametes coccinea (strain BRFM310)</name>
    <name type="common">Pycnoporus coccineus</name>
    <dbReference type="NCBI Taxonomy" id="1353009"/>
    <lineage>
        <taxon>Eukaryota</taxon>
        <taxon>Fungi</taxon>
        <taxon>Dikarya</taxon>
        <taxon>Basidiomycota</taxon>
        <taxon>Agaricomycotina</taxon>
        <taxon>Agaricomycetes</taxon>
        <taxon>Polyporales</taxon>
        <taxon>Polyporaceae</taxon>
        <taxon>Trametes</taxon>
    </lineage>
</organism>
<dbReference type="Pfam" id="PF18758">
    <property type="entry name" value="KDZ"/>
    <property type="match status" value="1"/>
</dbReference>
<dbReference type="Proteomes" id="UP000193067">
    <property type="component" value="Unassembled WGS sequence"/>
</dbReference>
<feature type="compositionally biased region" description="Polar residues" evidence="1">
    <location>
        <begin position="53"/>
        <end position="62"/>
    </location>
</feature>
<gene>
    <name evidence="3" type="ORF">PYCCODRAFT_1448403</name>
</gene>
<reference evidence="3 4" key="1">
    <citation type="journal article" date="2015" name="Biotechnol. Biofuels">
        <title>Enhanced degradation of softwood versus hardwood by the white-rot fungus Pycnoporus coccineus.</title>
        <authorList>
            <person name="Couturier M."/>
            <person name="Navarro D."/>
            <person name="Chevret D."/>
            <person name="Henrissat B."/>
            <person name="Piumi F."/>
            <person name="Ruiz-Duenas F.J."/>
            <person name="Martinez A.T."/>
            <person name="Grigoriev I.V."/>
            <person name="Riley R."/>
            <person name="Lipzen A."/>
            <person name="Berrin J.G."/>
            <person name="Master E.R."/>
            <person name="Rosso M.N."/>
        </authorList>
    </citation>
    <scope>NUCLEOTIDE SEQUENCE [LARGE SCALE GENOMIC DNA]</scope>
    <source>
        <strain evidence="3 4">BRFM310</strain>
    </source>
</reference>
<dbReference type="EMBL" id="KZ084170">
    <property type="protein sequence ID" value="OSC96667.1"/>
    <property type="molecule type" value="Genomic_DNA"/>
</dbReference>
<sequence length="1066" mass="119654">MGLSRLKALRCWLGDISSTMVKHRKDRATRYHFTDSDSDDGNGDGDGSGAPSHPSSLPPSVTTTIHRHVDYSFSSVRPSVRTSYVSKQESASKRAQTESDNPPAVDPPASSLLSVFVDGVDLDYEYYESGVSLDGEGNRQRRAGDRPLLRWIPGIDTYLAEMLRLKGRGDQIDGKCHTCQSSMAAFRCADCFTTALFCAKCLVTAHQRQPLHRVIEWKDGFFHKTSLKSLGLRVQLGHEPGNACVNPKRVFADDFVILDVHGIHEVAVDFCSCENILPHSTQLLRARWYPATTIDPKTAATFDLLENFHLLSTQSMVSGYGFYISLALTTDNTGTASVRDCYPAFMDMVRQWRHLKMLKRSGRGHAKDAATATAPGECAVECPACPHPSKNLPADWLEAPKGQRRWLYRLFLSIDANFRLKRKKVSNDASDPSLNHRCAYFVDEAAYQNHLGSYGHLPTEKHSQCNNHHAVKLANSKDSSHLATTGVGTRPGSVDDLQKGERYVNIDFLLHSSLSMTTVPLITISYDIACQYSINLQRRFSLYGYPTVADRLIRWAVPMFHIAAYQDVCRAGYSLHYLPECGRGRALANLAASSTKEMGPGSRHDVLDDIFADQNWQKVTKLPEALLARIKAAVPEREVHVAAFEEYNVALPSALTASWEHAVSAWEENPLQPNPFLAVKSHITQATARLQLSEEDSEALRTGTAVVLHEHFSSSTMISAGIDLEDQQRRLSQDLRQMHEHATDLARVQMLDRQNTLHRKIQAWSEVQRLFMPAVQAVRARLMNDSTSHLPHQILLLLPSRASLHVPCTSELLHQEWILREAQAHNALEDIRSQLEVHYHMYYSKDRFVCGQRPNTRMNTSIQLLQVKLASDAERYCAAYDTLCHLSPQLKKNMADWGKSLHLLQDSDLRHLAEDEEGNSSESRCTTTWIWRSAPVSLDAVRSGGPAVADSLQESLRIEWCKARARARQWTEECTLLQEEMRRVIAYHDWAEKTWIERAAKVPASPSYTEGSVAYARRQAAARSGMKSFCEHAWHYVKLWVCLGTDSALVDKDTSLPPVTTTDSID</sequence>
<dbReference type="OrthoDB" id="2793259at2759"/>
<dbReference type="PANTHER" id="PTHR33096:SF1">
    <property type="entry name" value="CXC1-LIKE CYSTEINE CLUSTER ASSOCIATED WITH KDZ TRANSPOSASES DOMAIN-CONTAINING PROTEIN"/>
    <property type="match status" value="1"/>
</dbReference>
<dbReference type="PANTHER" id="PTHR33096">
    <property type="entry name" value="CXC2 DOMAIN-CONTAINING PROTEIN"/>
    <property type="match status" value="1"/>
</dbReference>
<dbReference type="AlphaFoldDB" id="A0A1Y2I687"/>
<dbReference type="InterPro" id="IPR040521">
    <property type="entry name" value="KDZ"/>
</dbReference>